<protein>
    <submittedName>
        <fullName evidence="1">Gene Transfer Agent tail protein</fullName>
    </submittedName>
</protein>
<gene>
    <name evidence="1" type="ORF">APY04_1756</name>
</gene>
<dbReference type="STRING" id="121290.APY04_1756"/>
<evidence type="ECO:0000313" key="1">
    <source>
        <dbReference type="EMBL" id="KWT68934.1"/>
    </source>
</evidence>
<sequence>MMAAQKGKDLLLKVDSDGLGTFTTVAGLRSRTIAFNAESVDVTHAESAGQWRELLAGAGVKSARVTGAGIFKDASSDEIVRSYVFNGTIRNWQVIVPDFGSIEGPFHIGSFELTGRHDGEVGFEMALESAGQLTFTAAT</sequence>
<keyword evidence="2" id="KW-1185">Reference proteome</keyword>
<accession>A0A109BHV8</accession>
<dbReference type="Pfam" id="PF06199">
    <property type="entry name" value="Phage_tail_2"/>
    <property type="match status" value="1"/>
</dbReference>
<name>A0A109BHV8_HYPSL</name>
<dbReference type="Proteomes" id="UP000059074">
    <property type="component" value="Unassembled WGS sequence"/>
</dbReference>
<dbReference type="AlphaFoldDB" id="A0A109BHV8"/>
<dbReference type="NCBIfam" id="TIGR02126">
    <property type="entry name" value="phgtail_TP901_1"/>
    <property type="match status" value="1"/>
</dbReference>
<dbReference type="InterPro" id="IPR011855">
    <property type="entry name" value="Phgtail_TP901_1"/>
</dbReference>
<organism evidence="1 2">
    <name type="scientific">Hyphomicrobium sulfonivorans</name>
    <dbReference type="NCBI Taxonomy" id="121290"/>
    <lineage>
        <taxon>Bacteria</taxon>
        <taxon>Pseudomonadati</taxon>
        <taxon>Pseudomonadota</taxon>
        <taxon>Alphaproteobacteria</taxon>
        <taxon>Hyphomicrobiales</taxon>
        <taxon>Hyphomicrobiaceae</taxon>
        <taxon>Hyphomicrobium</taxon>
    </lineage>
</organism>
<dbReference type="InterPro" id="IPR022344">
    <property type="entry name" value="GTA_major-tail"/>
</dbReference>
<dbReference type="PRINTS" id="PR01996">
    <property type="entry name" value="MTP1FAMILY"/>
</dbReference>
<comment type="caution">
    <text evidence="1">The sequence shown here is derived from an EMBL/GenBank/DDBJ whole genome shotgun (WGS) entry which is preliminary data.</text>
</comment>
<dbReference type="PATRIC" id="fig|121290.4.peg.848"/>
<evidence type="ECO:0000313" key="2">
    <source>
        <dbReference type="Proteomes" id="UP000059074"/>
    </source>
</evidence>
<reference evidence="1 2" key="1">
    <citation type="submission" date="2015-10" db="EMBL/GenBank/DDBJ databases">
        <title>Transcriptomic analysis of a linuron degrading triple-species bacterial consortium.</title>
        <authorList>
            <person name="Albers P."/>
        </authorList>
    </citation>
    <scope>NUCLEOTIDE SEQUENCE [LARGE SCALE GENOMIC DNA]</scope>
    <source>
        <strain evidence="1 2">WDL6</strain>
    </source>
</reference>
<proteinExistence type="predicted"/>
<dbReference type="EMBL" id="LMTR01000052">
    <property type="protein sequence ID" value="KWT68934.1"/>
    <property type="molecule type" value="Genomic_DNA"/>
</dbReference>